<dbReference type="PROSITE" id="PS52016">
    <property type="entry name" value="TONB_DEPENDENT_REC_3"/>
    <property type="match status" value="1"/>
</dbReference>
<keyword evidence="1" id="KW-0812">Transmembrane</keyword>
<keyword evidence="2" id="KW-0798">TonB box</keyword>
<evidence type="ECO:0000256" key="3">
    <source>
        <dbReference type="SAM" id="SignalP"/>
    </source>
</evidence>
<dbReference type="InterPro" id="IPR000531">
    <property type="entry name" value="Beta-barrel_TonB"/>
</dbReference>
<dbReference type="SUPFAM" id="SSF49464">
    <property type="entry name" value="Carboxypeptidase regulatory domain-like"/>
    <property type="match status" value="1"/>
</dbReference>
<dbReference type="Gene3D" id="2.60.40.1120">
    <property type="entry name" value="Carboxypeptidase-like, regulatory domain"/>
    <property type="match status" value="1"/>
</dbReference>
<name>A0A1I0R4R6_9BACT</name>
<keyword evidence="1" id="KW-0998">Cell outer membrane</keyword>
<dbReference type="InterPro" id="IPR012910">
    <property type="entry name" value="Plug_dom"/>
</dbReference>
<dbReference type="FunFam" id="2.170.130.10:FF:000003">
    <property type="entry name" value="SusC/RagA family TonB-linked outer membrane protein"/>
    <property type="match status" value="1"/>
</dbReference>
<dbReference type="EMBL" id="FOJG01000001">
    <property type="protein sequence ID" value="SEW35301.1"/>
    <property type="molecule type" value="Genomic_DNA"/>
</dbReference>
<dbReference type="InterPro" id="IPR023996">
    <property type="entry name" value="TonB-dep_OMP_SusC/RagA"/>
</dbReference>
<feature type="domain" description="TonB-dependent receptor plug" evidence="5">
    <location>
        <begin position="132"/>
        <end position="239"/>
    </location>
</feature>
<comment type="similarity">
    <text evidence="1 2">Belongs to the TonB-dependent receptor family.</text>
</comment>
<dbReference type="NCBIfam" id="TIGR04057">
    <property type="entry name" value="SusC_RagA_signa"/>
    <property type="match status" value="1"/>
</dbReference>
<comment type="subcellular location">
    <subcellularLocation>
        <location evidence="1">Cell outer membrane</location>
        <topology evidence="1">Multi-pass membrane protein</topology>
    </subcellularLocation>
</comment>
<dbReference type="Pfam" id="PF13715">
    <property type="entry name" value="CarbopepD_reg_2"/>
    <property type="match status" value="1"/>
</dbReference>
<dbReference type="Pfam" id="PF07715">
    <property type="entry name" value="Plug"/>
    <property type="match status" value="1"/>
</dbReference>
<dbReference type="Pfam" id="PF00593">
    <property type="entry name" value="TonB_dep_Rec_b-barrel"/>
    <property type="match status" value="1"/>
</dbReference>
<gene>
    <name evidence="6" type="ORF">SAMN04488122_2216</name>
</gene>
<dbReference type="RefSeq" id="WP_089894493.1">
    <property type="nucleotide sequence ID" value="NZ_FOJG01000001.1"/>
</dbReference>
<proteinExistence type="inferred from homology"/>
<evidence type="ECO:0000259" key="5">
    <source>
        <dbReference type="Pfam" id="PF07715"/>
    </source>
</evidence>
<dbReference type="NCBIfam" id="TIGR04056">
    <property type="entry name" value="OMP_RagA_SusC"/>
    <property type="match status" value="1"/>
</dbReference>
<feature type="signal peptide" evidence="3">
    <location>
        <begin position="1"/>
        <end position="20"/>
    </location>
</feature>
<dbReference type="OrthoDB" id="9768177at2"/>
<evidence type="ECO:0000256" key="1">
    <source>
        <dbReference type="PROSITE-ProRule" id="PRU01360"/>
    </source>
</evidence>
<dbReference type="InterPro" id="IPR008969">
    <property type="entry name" value="CarboxyPept-like_regulatory"/>
</dbReference>
<evidence type="ECO:0000259" key="4">
    <source>
        <dbReference type="Pfam" id="PF00593"/>
    </source>
</evidence>
<organism evidence="6 7">
    <name type="scientific">Chitinophaga arvensicola</name>
    <dbReference type="NCBI Taxonomy" id="29529"/>
    <lineage>
        <taxon>Bacteria</taxon>
        <taxon>Pseudomonadati</taxon>
        <taxon>Bacteroidota</taxon>
        <taxon>Chitinophagia</taxon>
        <taxon>Chitinophagales</taxon>
        <taxon>Chitinophagaceae</taxon>
        <taxon>Chitinophaga</taxon>
    </lineage>
</organism>
<dbReference type="GO" id="GO:0009279">
    <property type="term" value="C:cell outer membrane"/>
    <property type="evidence" value="ECO:0007669"/>
    <property type="project" value="UniProtKB-SubCell"/>
</dbReference>
<accession>A0A1I0R4R6</accession>
<dbReference type="Gene3D" id="2.170.130.10">
    <property type="entry name" value="TonB-dependent receptor, plug domain"/>
    <property type="match status" value="1"/>
</dbReference>
<dbReference type="STRING" id="29529.SAMN04488122_2216"/>
<feature type="domain" description="TonB-dependent receptor-like beta-barrel" evidence="4">
    <location>
        <begin position="422"/>
        <end position="1002"/>
    </location>
</feature>
<sequence length="1040" mass="115544">MKNYLPLLLIASCLAVQARAGDPNTLPLSPETAAGNVRQEITITGTVKDTKGVSLPGVSIKVKNHPMAAITNEQGKFSIKVPGKDAVLVFTYMGYISQEISPGNNSTLNVTLEDQLEKLGEVVVIGFGTQKKVSVTGAISSVTTKDLLQSPVANISNSLAGRMSGLLARQSSGEPGNDQSTLRIRGVGTFTGSQEPLIMVDGIEVTNYNNIDPNEIESVSILKDASSTAIYGVRGANGVLLITTKRGKEGKPQLGLTSNAAINRFTGLRKPMSSADYARSYNAAKKYDSYITNSTYEPTYSDEAIRKYASGEDPVLFPNTNWYDVLLKKASLQTQQNLTISGGTEKVKYFVSGGLFNQEALFNNTSLSPGWDAQIKFKRYNFRSNFNFEVTKRLKIALDLSSQSENRRGANWNTNRIFQGISDANPLYSPGVVDNKIVTLNMPGPVNPINIMLGAGYTKEFRNYLNGTVRVDYDLDFITKGLSAHGKVAYQNYNSKLDTYQKGLVTYLAKRLPDNSLVYIPQGLDNPFGFSEAISKNRRTYAEVGLDYNRQFGDHNVTGLLLYNQTKLFDPNLAYLVPNGYQGVVGRITYAYKNRYLAEYNIGYNGTENFAEGNRFGFFPAYSLGWIPSMESFFPKNDLITFLKIRGSYGQVGNDKLNNARFLYRPTSYTYSNNPGYYFGESGVNYAAYNTAVEGALGNGDLTWERAVKKDIGIEISLWRDKIKITADWFNENRENILAVKQTVPTVTGAIFPPYNFGKMQNRGIDGDISFNDQAGPVNYWVKSTFTFAKNKIIYMDEIPQAMPYQQRTGHRVGQYFGLIAEGLYNTWEEVNDPKRPVSQWNNNKIQPGDIRYKDINGDGRISEEDAVPIGYSNFPETMLGLSFGGSYKGFDCSVLFLGATNVSLQMPWSAMTGMEQNKGANEYLLTSWSEERYAKGEPINFPHLSLGGETQKHNYKESTYWIRDASYIRLKNIELGYSFAAAALKRIGMSSVRLYLNANNLFTWSKLDPGVDPESPNNINNTEPYPLVKTVNVGLNVKF</sequence>
<keyword evidence="7" id="KW-1185">Reference proteome</keyword>
<evidence type="ECO:0000256" key="2">
    <source>
        <dbReference type="RuleBase" id="RU003357"/>
    </source>
</evidence>
<evidence type="ECO:0000313" key="7">
    <source>
        <dbReference type="Proteomes" id="UP000199310"/>
    </source>
</evidence>
<dbReference type="AlphaFoldDB" id="A0A1I0R4R6"/>
<keyword evidence="1 2" id="KW-0472">Membrane</keyword>
<keyword evidence="1" id="KW-1134">Transmembrane beta strand</keyword>
<reference evidence="7" key="1">
    <citation type="submission" date="2016-10" db="EMBL/GenBank/DDBJ databases">
        <authorList>
            <person name="Varghese N."/>
            <person name="Submissions S."/>
        </authorList>
    </citation>
    <scope>NUCLEOTIDE SEQUENCE [LARGE SCALE GENOMIC DNA]</scope>
    <source>
        <strain evidence="7">DSM 3695</strain>
    </source>
</reference>
<dbReference type="InterPro" id="IPR039426">
    <property type="entry name" value="TonB-dep_rcpt-like"/>
</dbReference>
<keyword evidence="3" id="KW-0732">Signal</keyword>
<dbReference type="InterPro" id="IPR037066">
    <property type="entry name" value="Plug_dom_sf"/>
</dbReference>
<keyword evidence="1" id="KW-0813">Transport</keyword>
<protein>
    <submittedName>
        <fullName evidence="6">TonB-linked outer membrane protein, SusC/RagA family</fullName>
    </submittedName>
</protein>
<feature type="chain" id="PRO_5011543126" evidence="3">
    <location>
        <begin position="21"/>
        <end position="1040"/>
    </location>
</feature>
<dbReference type="SUPFAM" id="SSF56935">
    <property type="entry name" value="Porins"/>
    <property type="match status" value="1"/>
</dbReference>
<dbReference type="InterPro" id="IPR023997">
    <property type="entry name" value="TonB-dep_OMP_SusC/RagA_CS"/>
</dbReference>
<dbReference type="Proteomes" id="UP000199310">
    <property type="component" value="Unassembled WGS sequence"/>
</dbReference>
<evidence type="ECO:0000313" key="6">
    <source>
        <dbReference type="EMBL" id="SEW35301.1"/>
    </source>
</evidence>